<protein>
    <submittedName>
        <fullName evidence="2">ABC-type uncharacterized transport system, permease component</fullName>
    </submittedName>
</protein>
<keyword evidence="1" id="KW-0812">Transmembrane</keyword>
<sequence length="268" mass="31559">MDSEIRYYTTIFMEYIKIKFRKLKRAKNMVYISSLQTLVFQLMNLILIFTVYKNDIIINGWSQYELLFLFSYTSIILDIYYIFSGGLFTLPYMYIHRGKFDKLLAYPFNTLSLLIFENISLYRLIPLIFNIALTIIFGIMIHVKLNILSLFLMFWNIITGFLILFGLTIILTSFSFVMKTRQSPASFLTLITGFAKYPLSFFDKFIQVILTYFIPYAYISYLPISFILNKNVKINYLCISTLLAIILFLTGIILFQIFTEKYRSVGSN</sequence>
<dbReference type="eggNOG" id="COG3694">
    <property type="taxonomic scope" value="Bacteria"/>
</dbReference>
<keyword evidence="3" id="KW-1185">Reference proteome</keyword>
<dbReference type="STRING" id="443254.Marpi_0595"/>
<dbReference type="Proteomes" id="UP000007161">
    <property type="component" value="Chromosome"/>
</dbReference>
<evidence type="ECO:0000313" key="3">
    <source>
        <dbReference type="Proteomes" id="UP000007161"/>
    </source>
</evidence>
<dbReference type="OrthoDB" id="357539at2"/>
<feature type="transmembrane region" description="Helical" evidence="1">
    <location>
        <begin position="121"/>
        <end position="141"/>
    </location>
</feature>
<proteinExistence type="predicted"/>
<feature type="transmembrane region" description="Helical" evidence="1">
    <location>
        <begin position="236"/>
        <end position="258"/>
    </location>
</feature>
<evidence type="ECO:0000256" key="1">
    <source>
        <dbReference type="SAM" id="Phobius"/>
    </source>
</evidence>
<feature type="transmembrane region" description="Helical" evidence="1">
    <location>
        <begin position="72"/>
        <end position="95"/>
    </location>
</feature>
<accession>H2J5P9</accession>
<feature type="transmembrane region" description="Helical" evidence="1">
    <location>
        <begin position="147"/>
        <end position="171"/>
    </location>
</feature>
<dbReference type="RefSeq" id="WP_014296107.1">
    <property type="nucleotide sequence ID" value="NC_016751.1"/>
</dbReference>
<reference evidence="2 3" key="1">
    <citation type="journal article" date="2012" name="J. Bacteriol.">
        <title>Complete Genome Sequence of the Thermophilic, Piezophilic, Heterotrophic Bacterium Marinitoga piezophila KA3.</title>
        <authorList>
            <person name="Lucas S."/>
            <person name="Han J."/>
            <person name="Lapidus A."/>
            <person name="Cheng J.F."/>
            <person name="Goodwin L.A."/>
            <person name="Pitluck S."/>
            <person name="Peters L."/>
            <person name="Mikhailova N."/>
            <person name="Teshima H."/>
            <person name="Detter J.C."/>
            <person name="Han C."/>
            <person name="Tapia R."/>
            <person name="Land M."/>
            <person name="Hauser L."/>
            <person name="Kyrpides N.C."/>
            <person name="Ivanova N."/>
            <person name="Pagani I."/>
            <person name="Vannier P."/>
            <person name="Oger P."/>
            <person name="Bartlett D.H."/>
            <person name="Noll K.M."/>
            <person name="Woyke T."/>
            <person name="Jebbar M."/>
        </authorList>
    </citation>
    <scope>NUCLEOTIDE SEQUENCE [LARGE SCALE GENOMIC DNA]</scope>
    <source>
        <strain evidence="3">DSM 14283 / JCM 11233 / KA3</strain>
    </source>
</reference>
<dbReference type="InterPro" id="IPR010390">
    <property type="entry name" value="ABC-2_transporter-like"/>
</dbReference>
<evidence type="ECO:0000313" key="2">
    <source>
        <dbReference type="EMBL" id="AEX85035.1"/>
    </source>
</evidence>
<gene>
    <name evidence="2" type="ordered locus">Marpi_0595</name>
</gene>
<organism evidence="2 3">
    <name type="scientific">Marinitoga piezophila (strain DSM 14283 / JCM 11233 / KA3)</name>
    <dbReference type="NCBI Taxonomy" id="443254"/>
    <lineage>
        <taxon>Bacteria</taxon>
        <taxon>Thermotogati</taxon>
        <taxon>Thermotogota</taxon>
        <taxon>Thermotogae</taxon>
        <taxon>Petrotogales</taxon>
        <taxon>Petrotogaceae</taxon>
        <taxon>Marinitoga</taxon>
    </lineage>
</organism>
<dbReference type="AlphaFoldDB" id="H2J5P9"/>
<dbReference type="PANTHER" id="PTHR36833:SF1">
    <property type="entry name" value="INTEGRAL MEMBRANE TRANSPORT PROTEIN"/>
    <property type="match status" value="1"/>
</dbReference>
<keyword evidence="1" id="KW-1133">Transmembrane helix</keyword>
<feature type="transmembrane region" description="Helical" evidence="1">
    <location>
        <begin position="29"/>
        <end position="52"/>
    </location>
</feature>
<dbReference type="HOGENOM" id="CLU_071040_1_1_0"/>
<keyword evidence="1" id="KW-0472">Membrane</keyword>
<reference evidence="3" key="2">
    <citation type="submission" date="2012-01" db="EMBL/GenBank/DDBJ databases">
        <title>Complete sequence of chromosome of Marinitoga piezophila KA3.</title>
        <authorList>
            <person name="Lucas S."/>
            <person name="Han J."/>
            <person name="Lapidus A."/>
            <person name="Cheng J.-F."/>
            <person name="Goodwin L."/>
            <person name="Pitluck S."/>
            <person name="Peters L."/>
            <person name="Mikhailova N."/>
            <person name="Teshima H."/>
            <person name="Detter J.C."/>
            <person name="Han C."/>
            <person name="Tapia R."/>
            <person name="Land M."/>
            <person name="Hauser L."/>
            <person name="Kyrpides N."/>
            <person name="Ivanova N."/>
            <person name="Pagani I."/>
            <person name="Jebbar M."/>
            <person name="Vannier P."/>
            <person name="Oger P."/>
            <person name="Cario A."/>
            <person name="Bartlett D."/>
            <person name="Noll K.M."/>
            <person name="Woyke T."/>
        </authorList>
    </citation>
    <scope>NUCLEOTIDE SEQUENCE [LARGE SCALE GENOMIC DNA]</scope>
    <source>
        <strain evidence="3">DSM 14283 / JCM 11233 / KA3</strain>
    </source>
</reference>
<dbReference type="EMBL" id="CP003257">
    <property type="protein sequence ID" value="AEX85035.1"/>
    <property type="molecule type" value="Genomic_DNA"/>
</dbReference>
<dbReference type="PANTHER" id="PTHR36833">
    <property type="entry name" value="SLR0610 PROTEIN-RELATED"/>
    <property type="match status" value="1"/>
</dbReference>
<dbReference type="Pfam" id="PF06182">
    <property type="entry name" value="ABC2_membrane_6"/>
    <property type="match status" value="1"/>
</dbReference>
<dbReference type="KEGG" id="mpz:Marpi_0595"/>
<feature type="transmembrane region" description="Helical" evidence="1">
    <location>
        <begin position="183"/>
        <end position="199"/>
    </location>
</feature>
<name>H2J5P9_MARPK</name>
<feature type="transmembrane region" description="Helical" evidence="1">
    <location>
        <begin position="205"/>
        <end position="224"/>
    </location>
</feature>